<dbReference type="InterPro" id="IPR058280">
    <property type="entry name" value="DUF7974"/>
</dbReference>
<protein>
    <recommendedName>
        <fullName evidence="2">DUF7974 domain-containing protein</fullName>
    </recommendedName>
</protein>
<feature type="region of interest" description="Disordered" evidence="1">
    <location>
        <begin position="1"/>
        <end position="26"/>
    </location>
</feature>
<feature type="compositionally biased region" description="Basic and acidic residues" evidence="1">
    <location>
        <begin position="9"/>
        <end position="26"/>
    </location>
</feature>
<name>A0A6B0VH31_9EURY</name>
<comment type="caution">
    <text evidence="3">The sequence shown here is derived from an EMBL/GenBank/DDBJ whole genome shotgun (WGS) entry which is preliminary data.</text>
</comment>
<sequence>MRRIYESGALHRDDEHFTPNKRDRSYRPQALRSLNSTRLSRSLLPNRFGYRAISISVSTPREEFASDTAIPFQVTMKNTLPVPVTVPTNSPVLWTWDVDGTTNASRVPLHDPPEESGAFVFDRGERKQFTKGWQQLFRVSESEWEPAEPGEYTIGAEVNVDNADKKGLRGTTTVRIVPETATDADGR</sequence>
<reference evidence="3 4" key="1">
    <citation type="submission" date="2020-01" db="EMBL/GenBank/DDBJ databases">
        <title>Natronorubrum sp. JWXQ-INN 674 isolated from Inner Mongolia Autonomous Region of China.</title>
        <authorList>
            <person name="Xue Q."/>
        </authorList>
    </citation>
    <scope>NUCLEOTIDE SEQUENCE [LARGE SCALE GENOMIC DNA]</scope>
    <source>
        <strain evidence="3 4">JWXQ-INN-674</strain>
    </source>
</reference>
<accession>A0A6B0VH31</accession>
<dbReference type="RefSeq" id="WP_160062106.1">
    <property type="nucleotide sequence ID" value="NZ_WUYX01000008.1"/>
</dbReference>
<evidence type="ECO:0000259" key="2">
    <source>
        <dbReference type="Pfam" id="PF25929"/>
    </source>
</evidence>
<evidence type="ECO:0000313" key="3">
    <source>
        <dbReference type="EMBL" id="MXV60794.1"/>
    </source>
</evidence>
<keyword evidence="4" id="KW-1185">Reference proteome</keyword>
<dbReference type="AlphaFoldDB" id="A0A6B0VH31"/>
<feature type="domain" description="DUF7974" evidence="2">
    <location>
        <begin position="42"/>
        <end position="177"/>
    </location>
</feature>
<dbReference type="Pfam" id="PF25929">
    <property type="entry name" value="DUF7974"/>
    <property type="match status" value="1"/>
</dbReference>
<dbReference type="OrthoDB" id="196304at2157"/>
<gene>
    <name evidence="3" type="ORF">GS429_01645</name>
</gene>
<evidence type="ECO:0000256" key="1">
    <source>
        <dbReference type="SAM" id="MobiDB-lite"/>
    </source>
</evidence>
<dbReference type="Proteomes" id="UP000434101">
    <property type="component" value="Unassembled WGS sequence"/>
</dbReference>
<proteinExistence type="predicted"/>
<dbReference type="EMBL" id="WUYX01000008">
    <property type="protein sequence ID" value="MXV60794.1"/>
    <property type="molecule type" value="Genomic_DNA"/>
</dbReference>
<evidence type="ECO:0000313" key="4">
    <source>
        <dbReference type="Proteomes" id="UP000434101"/>
    </source>
</evidence>
<organism evidence="3 4">
    <name type="scientific">Natronorubrum halalkaliphilum</name>
    <dbReference type="NCBI Taxonomy" id="2691917"/>
    <lineage>
        <taxon>Archaea</taxon>
        <taxon>Methanobacteriati</taxon>
        <taxon>Methanobacteriota</taxon>
        <taxon>Stenosarchaea group</taxon>
        <taxon>Halobacteria</taxon>
        <taxon>Halobacteriales</taxon>
        <taxon>Natrialbaceae</taxon>
        <taxon>Natronorubrum</taxon>
    </lineage>
</organism>